<evidence type="ECO:0000313" key="3">
    <source>
        <dbReference type="Proteomes" id="UP000035067"/>
    </source>
</evidence>
<accession>A0A0G2HJK7</accession>
<dbReference type="Proteomes" id="UP000035067">
    <property type="component" value="Unassembled WGS sequence"/>
</dbReference>
<evidence type="ECO:0000313" key="2">
    <source>
        <dbReference type="EMBL" id="KKZ11070.1"/>
    </source>
</evidence>
<comment type="caution">
    <text evidence="2">The sequence shown here is derived from an EMBL/GenBank/DDBJ whole genome shotgun (WGS) entry which is preliminary data.</text>
</comment>
<name>A0A0G2HJK7_9SYNE</name>
<protein>
    <submittedName>
        <fullName evidence="2">Uncharacterized protein</fullName>
    </submittedName>
</protein>
<dbReference type="PATRIC" id="fig|1604020.3.peg.1779"/>
<reference evidence="2 3" key="1">
    <citation type="submission" date="2015-01" db="EMBL/GenBank/DDBJ databases">
        <title>Lifestyle Evolution in Cyanobacterial Symbionts of Sponges.</title>
        <authorList>
            <person name="Burgsdorf I."/>
            <person name="Slaby B.M."/>
            <person name="Handley K.M."/>
            <person name="Haber M."/>
            <person name="Blom J."/>
            <person name="Marshall C.W."/>
            <person name="Gilbert J.A."/>
            <person name="Hentschel U."/>
            <person name="Steindler L."/>
        </authorList>
    </citation>
    <scope>NUCLEOTIDE SEQUENCE [LARGE SCALE GENOMIC DNA]</scope>
    <source>
        <strain evidence="2">SP3</strain>
    </source>
</reference>
<sequence>MVAEAMDRFQADVIHVVNVTDGENGCLYDPGQADGLLMGARRRLEHRERHQQMRVARPAVKQGAGDGVPPLRHCVVVTSKFWRALWRRLLLREGIPEQQPWLPAERSDQHLQAGEKEKDPDGKQNQSHGKAVGIST</sequence>
<dbReference type="EMBL" id="JXQG01000064">
    <property type="protein sequence ID" value="KKZ11070.1"/>
    <property type="molecule type" value="Genomic_DNA"/>
</dbReference>
<feature type="compositionally biased region" description="Polar residues" evidence="1">
    <location>
        <begin position="123"/>
        <end position="136"/>
    </location>
</feature>
<feature type="compositionally biased region" description="Basic and acidic residues" evidence="1">
    <location>
        <begin position="105"/>
        <end position="122"/>
    </location>
</feature>
<organism evidence="2 3">
    <name type="scientific">Candidatus Synechococcus spongiarum SP3</name>
    <dbReference type="NCBI Taxonomy" id="1604020"/>
    <lineage>
        <taxon>Bacteria</taxon>
        <taxon>Bacillati</taxon>
        <taxon>Cyanobacteriota</taxon>
        <taxon>Cyanophyceae</taxon>
        <taxon>Synechococcales</taxon>
        <taxon>Synechococcaceae</taxon>
        <taxon>Synechococcus</taxon>
    </lineage>
</organism>
<dbReference type="AlphaFoldDB" id="A0A0G2HJK7"/>
<gene>
    <name evidence="2" type="ORF">TE42_08795</name>
</gene>
<proteinExistence type="predicted"/>
<feature type="region of interest" description="Disordered" evidence="1">
    <location>
        <begin position="97"/>
        <end position="136"/>
    </location>
</feature>
<evidence type="ECO:0000256" key="1">
    <source>
        <dbReference type="SAM" id="MobiDB-lite"/>
    </source>
</evidence>